<reference evidence="1 2" key="1">
    <citation type="submission" date="2024-10" db="EMBL/GenBank/DDBJ databases">
        <title>The Natural Products Discovery Center: Release of the First 8490 Sequenced Strains for Exploring Actinobacteria Biosynthetic Diversity.</title>
        <authorList>
            <person name="Kalkreuter E."/>
            <person name="Kautsar S.A."/>
            <person name="Yang D."/>
            <person name="Bader C.D."/>
            <person name="Teijaro C.N."/>
            <person name="Fluegel L."/>
            <person name="Davis C.M."/>
            <person name="Simpson J.R."/>
            <person name="Lauterbach L."/>
            <person name="Steele A.D."/>
            <person name="Gui C."/>
            <person name="Meng S."/>
            <person name="Li G."/>
            <person name="Viehrig K."/>
            <person name="Ye F."/>
            <person name="Su P."/>
            <person name="Kiefer A.F."/>
            <person name="Nichols A."/>
            <person name="Cepeda A.J."/>
            <person name="Yan W."/>
            <person name="Fan B."/>
            <person name="Jiang Y."/>
            <person name="Adhikari A."/>
            <person name="Zheng C.-J."/>
            <person name="Schuster L."/>
            <person name="Cowan T.M."/>
            <person name="Smanski M.J."/>
            <person name="Chevrette M.G."/>
            <person name="De Carvalho L.P.S."/>
            <person name="Shen B."/>
        </authorList>
    </citation>
    <scope>NUCLEOTIDE SEQUENCE [LARGE SCALE GENOMIC DNA]</scope>
    <source>
        <strain evidence="1 2">NPDC002593</strain>
    </source>
</reference>
<sequence>MSQVPDYEVWSRVLAENPLARDMCFEAIGYARGHCDARNVGSGDAVEFGLAFAVLVTRHTSRPAIYHAWANWRAGREIDDLSPITSTGTNPTS</sequence>
<dbReference type="Proteomes" id="UP001601992">
    <property type="component" value="Unassembled WGS sequence"/>
</dbReference>
<evidence type="ECO:0000313" key="2">
    <source>
        <dbReference type="Proteomes" id="UP001601992"/>
    </source>
</evidence>
<proteinExistence type="predicted"/>
<evidence type="ECO:0000313" key="1">
    <source>
        <dbReference type="EMBL" id="MFF3569207.1"/>
    </source>
</evidence>
<comment type="caution">
    <text evidence="1">The sequence shown here is derived from an EMBL/GenBank/DDBJ whole genome shotgun (WGS) entry which is preliminary data.</text>
</comment>
<protein>
    <submittedName>
        <fullName evidence="1">Uncharacterized protein</fullName>
    </submittedName>
</protein>
<keyword evidence="2" id="KW-1185">Reference proteome</keyword>
<dbReference type="EMBL" id="JBIAQY010000004">
    <property type="protein sequence ID" value="MFF3569207.1"/>
    <property type="molecule type" value="Genomic_DNA"/>
</dbReference>
<name>A0ABW6RYW1_9NOCA</name>
<dbReference type="RefSeq" id="WP_387403973.1">
    <property type="nucleotide sequence ID" value="NZ_JBIAQY010000004.1"/>
</dbReference>
<organism evidence="1 2">
    <name type="scientific">Nocardia jiangxiensis</name>
    <dbReference type="NCBI Taxonomy" id="282685"/>
    <lineage>
        <taxon>Bacteria</taxon>
        <taxon>Bacillati</taxon>
        <taxon>Actinomycetota</taxon>
        <taxon>Actinomycetes</taxon>
        <taxon>Mycobacteriales</taxon>
        <taxon>Nocardiaceae</taxon>
        <taxon>Nocardia</taxon>
    </lineage>
</organism>
<gene>
    <name evidence="1" type="ORF">ACFYXQ_15655</name>
</gene>
<accession>A0ABW6RYW1</accession>